<protein>
    <submittedName>
        <fullName evidence="3">Acyl esterase</fullName>
    </submittedName>
</protein>
<organism evidence="3 4">
    <name type="scientific">Agathobacter ruminis</name>
    <dbReference type="NCBI Taxonomy" id="1712665"/>
    <lineage>
        <taxon>Bacteria</taxon>
        <taxon>Bacillati</taxon>
        <taxon>Bacillota</taxon>
        <taxon>Clostridia</taxon>
        <taxon>Lachnospirales</taxon>
        <taxon>Lachnospiraceae</taxon>
        <taxon>Agathobacter</taxon>
    </lineage>
</organism>
<dbReference type="InterPro" id="IPR008979">
    <property type="entry name" value="Galactose-bd-like_sf"/>
</dbReference>
<dbReference type="InterPro" id="IPR013736">
    <property type="entry name" value="Xaa-Pro_dipept_C"/>
</dbReference>
<dbReference type="Pfam" id="PF08530">
    <property type="entry name" value="PepX_C"/>
    <property type="match status" value="1"/>
</dbReference>
<dbReference type="Gene3D" id="1.10.3020.20">
    <property type="match status" value="1"/>
</dbReference>
<dbReference type="InterPro" id="IPR029058">
    <property type="entry name" value="AB_hydrolase_fold"/>
</dbReference>
<evidence type="ECO:0000256" key="1">
    <source>
        <dbReference type="ARBA" id="ARBA00022801"/>
    </source>
</evidence>
<dbReference type="EMBL" id="PDYG01000134">
    <property type="protein sequence ID" value="PHU36483.1"/>
    <property type="molecule type" value="Genomic_DNA"/>
</dbReference>
<dbReference type="Proteomes" id="UP000224563">
    <property type="component" value="Unassembled WGS sequence"/>
</dbReference>
<dbReference type="InterPro" id="IPR000383">
    <property type="entry name" value="Xaa-Pro-like_dom"/>
</dbReference>
<reference evidence="3 4" key="1">
    <citation type="submission" date="2017-10" db="EMBL/GenBank/DDBJ databases">
        <title>Resolving the taxonomy of Roseburia spp., Eubacterium rectale and Agathobacter spp. through phylogenomic analysis.</title>
        <authorList>
            <person name="Sheridan P.O."/>
            <person name="Walker A.W."/>
            <person name="Duncan S.H."/>
            <person name="Scott K.P."/>
            <person name="Toole P.W.O."/>
            <person name="Luis P."/>
            <person name="Flint H.J."/>
        </authorList>
    </citation>
    <scope>NUCLEOTIDE SEQUENCE [LARGE SCALE GENOMIC DNA]</scope>
    <source>
        <strain evidence="3 4">JK623</strain>
    </source>
</reference>
<dbReference type="GO" id="GO:0008239">
    <property type="term" value="F:dipeptidyl-peptidase activity"/>
    <property type="evidence" value="ECO:0007669"/>
    <property type="project" value="InterPro"/>
</dbReference>
<evidence type="ECO:0000313" key="4">
    <source>
        <dbReference type="Proteomes" id="UP000224563"/>
    </source>
</evidence>
<dbReference type="Gene3D" id="3.40.50.1820">
    <property type="entry name" value="alpha/beta hydrolase"/>
    <property type="match status" value="1"/>
</dbReference>
<dbReference type="Gene3D" id="2.60.120.260">
    <property type="entry name" value="Galactose-binding domain-like"/>
    <property type="match status" value="1"/>
</dbReference>
<dbReference type="InterPro" id="IPR005674">
    <property type="entry name" value="CocE/Ser_esterase"/>
</dbReference>
<dbReference type="NCBIfam" id="TIGR00976">
    <property type="entry name" value="CocE_NonD"/>
    <property type="match status" value="2"/>
</dbReference>
<proteinExistence type="predicted"/>
<sequence length="592" mass="68097">MSNDNRERIIVKKTFEGEEFDVIYMKGTPGKTKEEMDAMRASGNVNVDPAAATFSYCPALNTCTYQAGPGIICHRDTPVKMRDGVTIYADIYVPENLTEKVPCIVSWGIFGKRPAEGQDEWKLMGVPPKTVSNMAKFESADPGYWCRNGYAVANVDARGVGNSEGYCNLWGTEDAQDGYDFIEWAAQQDWCNGKCTLFGNSGVCMANWKIASLQPPHLACLAAWEGTSDLYRESYFCGGIPNPAYEENIIKEVACKTYVEDTVSMVNKYPEMNAYWRDKQVKFKEVRVPTYVTAGWVHHHLRGSVEGFRRIRAPKKWLRIHRDFEWPDAYNPDNLEELKRFFDRYCKDINNGWEFTPKVRVDVLDAYDFDYAVRRKEKEWPLARTEYKKLYLNAEAMDGGFDTYANPSEVVYDPNTETTEFLIPVNEDIEITGYMKLHLEVECRGYDNMDIFPWVLKYNANKEYVPIEVMGAPYRGAWGFCRASHRDMDPTAKDFQPIQSHLYNERLEPGKIYPLDIEMYPHSRIWHKGEYIVVRLAGKFIKTEWFHDAAMNHNVDNGDGMHVIHTGGEHQSYLQVPAIPPKYVSGDYVYRG</sequence>
<gene>
    <name evidence="3" type="ORF">CSX02_12555</name>
</gene>
<reference evidence="3 4" key="2">
    <citation type="submission" date="2017-10" db="EMBL/GenBank/DDBJ databases">
        <authorList>
            <person name="Banno H."/>
            <person name="Chua N.-H."/>
        </authorList>
    </citation>
    <scope>NUCLEOTIDE SEQUENCE [LARGE SCALE GENOMIC DNA]</scope>
    <source>
        <strain evidence="3 4">JK623</strain>
    </source>
</reference>
<dbReference type="InterPro" id="IPR050585">
    <property type="entry name" value="Xaa-Pro_dipeptidyl-ppase/CocE"/>
</dbReference>
<keyword evidence="1" id="KW-0378">Hydrolase</keyword>
<dbReference type="AlphaFoldDB" id="A0A2G3E030"/>
<evidence type="ECO:0000313" key="3">
    <source>
        <dbReference type="EMBL" id="PHU36483.1"/>
    </source>
</evidence>
<comment type="caution">
    <text evidence="3">The sequence shown here is derived from an EMBL/GenBank/DDBJ whole genome shotgun (WGS) entry which is preliminary data.</text>
</comment>
<dbReference type="SUPFAM" id="SSF53474">
    <property type="entry name" value="alpha/beta-Hydrolases"/>
    <property type="match status" value="1"/>
</dbReference>
<dbReference type="RefSeq" id="WP_099386984.1">
    <property type="nucleotide sequence ID" value="NZ_PDYG01000134.1"/>
</dbReference>
<accession>A0A2G3E030</accession>
<evidence type="ECO:0000259" key="2">
    <source>
        <dbReference type="SMART" id="SM00939"/>
    </source>
</evidence>
<dbReference type="Pfam" id="PF02129">
    <property type="entry name" value="Peptidase_S15"/>
    <property type="match status" value="1"/>
</dbReference>
<dbReference type="PANTHER" id="PTHR43056:SF10">
    <property type="entry name" value="COCE_NOND FAMILY, PUTATIVE (AFU_ORTHOLOGUE AFUA_7G00600)-RELATED"/>
    <property type="match status" value="1"/>
</dbReference>
<keyword evidence="4" id="KW-1185">Reference proteome</keyword>
<dbReference type="SMART" id="SM00939">
    <property type="entry name" value="PepX_C"/>
    <property type="match status" value="1"/>
</dbReference>
<dbReference type="SUPFAM" id="SSF49785">
    <property type="entry name" value="Galactose-binding domain-like"/>
    <property type="match status" value="1"/>
</dbReference>
<dbReference type="PANTHER" id="PTHR43056">
    <property type="entry name" value="PEPTIDASE S9 PROLYL OLIGOPEPTIDASE"/>
    <property type="match status" value="1"/>
</dbReference>
<feature type="domain" description="Xaa-Pro dipeptidyl-peptidase C-terminal" evidence="2">
    <location>
        <begin position="339"/>
        <end position="575"/>
    </location>
</feature>
<name>A0A2G3E030_9FIRM</name>